<evidence type="ECO:0000256" key="1">
    <source>
        <dbReference type="SAM" id="MobiDB-lite"/>
    </source>
</evidence>
<feature type="compositionally biased region" description="Basic and acidic residues" evidence="1">
    <location>
        <begin position="75"/>
        <end position="93"/>
    </location>
</feature>
<feature type="compositionally biased region" description="Basic residues" evidence="1">
    <location>
        <begin position="64"/>
        <end position="74"/>
    </location>
</feature>
<dbReference type="RefSeq" id="WP_136502153.1">
    <property type="nucleotide sequence ID" value="NZ_SSUX01000011.1"/>
</dbReference>
<feature type="region of interest" description="Disordered" evidence="1">
    <location>
        <begin position="57"/>
        <end position="94"/>
    </location>
</feature>
<dbReference type="Proteomes" id="UP000309618">
    <property type="component" value="Unassembled WGS sequence"/>
</dbReference>
<proteinExistence type="predicted"/>
<accession>A0A4S5CD42</accession>
<dbReference type="AlphaFoldDB" id="A0A4S5CD42"/>
<evidence type="ECO:0000313" key="2">
    <source>
        <dbReference type="EMBL" id="THJ43714.1"/>
    </source>
</evidence>
<organism evidence="2 3">
    <name type="scientific">Aeromonas veronii</name>
    <dbReference type="NCBI Taxonomy" id="654"/>
    <lineage>
        <taxon>Bacteria</taxon>
        <taxon>Pseudomonadati</taxon>
        <taxon>Pseudomonadota</taxon>
        <taxon>Gammaproteobacteria</taxon>
        <taxon>Aeromonadales</taxon>
        <taxon>Aeromonadaceae</taxon>
        <taxon>Aeromonas</taxon>
    </lineage>
</organism>
<reference evidence="2 3" key="1">
    <citation type="submission" date="2019-04" db="EMBL/GenBank/DDBJ databases">
        <title>Comparative genomics of Aeromonas veronii strains pathogenic to fish.</title>
        <authorList>
            <person name="Cascarano M.C."/>
            <person name="Smyrli M."/>
            <person name="Katharios P."/>
        </authorList>
    </citation>
    <scope>NUCLEOTIDE SEQUENCE [LARGE SCALE GENOMIC DNA]</scope>
    <source>
        <strain evidence="2 3">XU1</strain>
    </source>
</reference>
<sequence>MTSSRCFDESFLNDRLAKQRRWNEAGLTSGSGKPFEIRVVGKPIQMDQALSNGTVARTSDTAKARRRCSKNKKITNKERSPHRRELDRLDKDPANQATEHYQQTLLFWLLEVHHPELYRLTSAVPMGEYRSLAAAGRVRAEGGKSSYPDITHDRARGIYHGLKIEMKRPETTTQKHGTATTGQVAYLDLLTSEGYYCPICYSALDALTVILQYQELKEGEVMPERCAEFGMID</sequence>
<name>A0A4S5CD42_AERVE</name>
<dbReference type="InterPro" id="IPR011856">
    <property type="entry name" value="tRNA_endonuc-like_dom_sf"/>
</dbReference>
<dbReference type="GO" id="GO:0003676">
    <property type="term" value="F:nucleic acid binding"/>
    <property type="evidence" value="ECO:0007669"/>
    <property type="project" value="InterPro"/>
</dbReference>
<protein>
    <recommendedName>
        <fullName evidence="4">VRR-NUC domain-containing protein</fullName>
    </recommendedName>
</protein>
<evidence type="ECO:0000313" key="3">
    <source>
        <dbReference type="Proteomes" id="UP000309618"/>
    </source>
</evidence>
<evidence type="ECO:0008006" key="4">
    <source>
        <dbReference type="Google" id="ProtNLM"/>
    </source>
</evidence>
<dbReference type="EMBL" id="SSUX01000011">
    <property type="protein sequence ID" value="THJ43714.1"/>
    <property type="molecule type" value="Genomic_DNA"/>
</dbReference>
<dbReference type="Gene3D" id="3.40.1350.10">
    <property type="match status" value="1"/>
</dbReference>
<comment type="caution">
    <text evidence="2">The sequence shown here is derived from an EMBL/GenBank/DDBJ whole genome shotgun (WGS) entry which is preliminary data.</text>
</comment>
<gene>
    <name evidence="2" type="ORF">E8Q35_15530</name>
</gene>